<dbReference type="SUPFAM" id="SSF57783">
    <property type="entry name" value="Zinc beta-ribbon"/>
    <property type="match status" value="1"/>
</dbReference>
<evidence type="ECO:0000256" key="12">
    <source>
        <dbReference type="HAMAP-Rule" id="MF_00974"/>
    </source>
</evidence>
<gene>
    <name evidence="12" type="primary">dnaG</name>
    <name evidence="15" type="ORF">PPSIR1_30878</name>
</gene>
<evidence type="ECO:0000256" key="1">
    <source>
        <dbReference type="ARBA" id="ARBA00022478"/>
    </source>
</evidence>
<dbReference type="InterPro" id="IPR006295">
    <property type="entry name" value="DNA_primase_DnaG"/>
</dbReference>
<dbReference type="InterPro" id="IPR030846">
    <property type="entry name" value="DnaG_bac"/>
</dbReference>
<dbReference type="GO" id="GO:0005737">
    <property type="term" value="C:cytoplasm"/>
    <property type="evidence" value="ECO:0007669"/>
    <property type="project" value="TreeGrafter"/>
</dbReference>
<dbReference type="NCBIfam" id="TIGR01391">
    <property type="entry name" value="dnaG"/>
    <property type="match status" value="1"/>
</dbReference>
<dbReference type="Gene3D" id="3.90.980.10">
    <property type="entry name" value="DNA primase, catalytic core, N-terminal domain"/>
    <property type="match status" value="1"/>
</dbReference>
<reference evidence="15 16" key="1">
    <citation type="submission" date="2007-06" db="EMBL/GenBank/DDBJ databases">
        <authorList>
            <person name="Shimkets L."/>
            <person name="Ferriera S."/>
            <person name="Johnson J."/>
            <person name="Kravitz S."/>
            <person name="Beeson K."/>
            <person name="Sutton G."/>
            <person name="Rogers Y.-H."/>
            <person name="Friedman R."/>
            <person name="Frazier M."/>
            <person name="Venter J.C."/>
        </authorList>
    </citation>
    <scope>NUCLEOTIDE SEQUENCE [LARGE SCALE GENOMIC DNA]</scope>
    <source>
        <strain evidence="15 16">SIR-1</strain>
    </source>
</reference>
<evidence type="ECO:0000256" key="7">
    <source>
        <dbReference type="ARBA" id="ARBA00022771"/>
    </source>
</evidence>
<dbReference type="Pfam" id="PF13155">
    <property type="entry name" value="Toprim_2"/>
    <property type="match status" value="1"/>
</dbReference>
<dbReference type="InterPro" id="IPR013264">
    <property type="entry name" value="DNAG_N"/>
</dbReference>
<comment type="function">
    <text evidence="12">RNA polymerase that catalyzes the synthesis of short RNA molecules used as primers for DNA polymerase during DNA replication.</text>
</comment>
<dbReference type="RefSeq" id="WP_006975694.1">
    <property type="nucleotide sequence ID" value="NZ_ABCS01000102.1"/>
</dbReference>
<comment type="similarity">
    <text evidence="12">Belongs to the DnaG primase family.</text>
</comment>
<dbReference type="InterPro" id="IPR036977">
    <property type="entry name" value="DNA_primase_Znf_CHC2"/>
</dbReference>
<evidence type="ECO:0000256" key="2">
    <source>
        <dbReference type="ARBA" id="ARBA00022515"/>
    </source>
</evidence>
<dbReference type="HAMAP" id="MF_00974">
    <property type="entry name" value="DNA_primase_DnaG"/>
    <property type="match status" value="1"/>
</dbReference>
<dbReference type="Gene3D" id="3.90.580.10">
    <property type="entry name" value="Zinc finger, CHC2-type domain"/>
    <property type="match status" value="1"/>
</dbReference>
<feature type="compositionally biased region" description="Low complexity" evidence="13">
    <location>
        <begin position="552"/>
        <end position="561"/>
    </location>
</feature>
<sequence>MAAIPDHIIEQIREETDIVEVIGSHVGLKRSGKNFKGLCPFHDEKSPSFYVDPVRKSFKCFGCGVWGDAFSFVQKIEGVGFLSAVQTLGARVGVAMPNQSKGDVRRAEVREREREQAYRVNAAAAEVYRTILLSEADGEAGRVYQRERGIDEETSEAFRVGYAPAPEEAGWDTLVRALQKRDLSLDVAKNLGLIAASNRGGSYYDRFRGRLMFPIIQPGGRVLGFSGRVLPRFAETESGDKAPKYVNSPESVLYKKSKTLFGLHSAGSVMRKAERGILVEGQIDVVSMHQRGYRETVAPLGTALTKHQCELLARFTNQIILCFDGDRAGAKAAYAAMPLLLEVGMDVRVAALPEGEDPDSIDPEHLDNLLRAPGSGLEWLMRRMVAKGARQSIDAKARALRALVPLLRCVKGRDARGDYCNLAAEMLDLPPRRVWSAVGGDLALGGGGGGGGRGERGEGGRGRGSKRGRAVGGKRSDRRGGDRNRNYRGSKSKPRKASFEQGRPAGDRSWGAAPHRAPQPAERSFEHGAHATGPSGGPPDWPEPPLDMQFNAAAPAEGSAPWAPPPDMPNGEATAGAGFGDEPDVGFEPPGEASPFEAGASAGPPPADAQTMPQSPRRASPSPRAGSKPPPSPSQFSGGVPHSAAMRSVLPLPSGQASVTALLVDRPELARNAERNGVLDHVTDQRLQPILARVIQAALDGETMPSEGELLDLVDPSQHRMLHDHLFGHEFLEDEDPQARLDEGLQICRRDRLEGELHSLEHQIAEARATGRLDVVRELMVKRMATRSALAELVQPRR</sequence>
<dbReference type="Pfam" id="PF01807">
    <property type="entry name" value="Zn_ribbon_DnaG"/>
    <property type="match status" value="1"/>
</dbReference>
<dbReference type="SUPFAM" id="SSF56731">
    <property type="entry name" value="DNA primase core"/>
    <property type="match status" value="1"/>
</dbReference>
<comment type="cofactor">
    <cofactor evidence="12">
        <name>Zn(2+)</name>
        <dbReference type="ChEBI" id="CHEBI:29105"/>
    </cofactor>
    <text evidence="12">Binds 1 zinc ion per monomer.</text>
</comment>
<dbReference type="InterPro" id="IPR050219">
    <property type="entry name" value="DnaG_primase"/>
</dbReference>
<accession>A6GG54</accession>
<dbReference type="OrthoDB" id="9803773at2"/>
<evidence type="ECO:0000256" key="13">
    <source>
        <dbReference type="SAM" id="MobiDB-lite"/>
    </source>
</evidence>
<keyword evidence="1 12" id="KW-0240">DNA-directed RNA polymerase</keyword>
<dbReference type="PANTHER" id="PTHR30313">
    <property type="entry name" value="DNA PRIMASE"/>
    <property type="match status" value="1"/>
</dbReference>
<dbReference type="SMART" id="SM00493">
    <property type="entry name" value="TOPRIM"/>
    <property type="match status" value="1"/>
</dbReference>
<feature type="zinc finger region" description="CHC2-type" evidence="12">
    <location>
        <begin position="39"/>
        <end position="63"/>
    </location>
</feature>
<dbReference type="GO" id="GO:0000428">
    <property type="term" value="C:DNA-directed RNA polymerase complex"/>
    <property type="evidence" value="ECO:0007669"/>
    <property type="project" value="UniProtKB-KW"/>
</dbReference>
<dbReference type="CDD" id="cd03364">
    <property type="entry name" value="TOPRIM_DnaG_primases"/>
    <property type="match status" value="1"/>
</dbReference>
<feature type="domain" description="Toprim" evidence="14">
    <location>
        <begin position="274"/>
        <end position="355"/>
    </location>
</feature>
<dbReference type="PANTHER" id="PTHR30313:SF2">
    <property type="entry name" value="DNA PRIMASE"/>
    <property type="match status" value="1"/>
</dbReference>
<comment type="domain">
    <text evidence="12">Contains an N-terminal zinc-binding domain, a central core domain that contains the primase activity, and a C-terminal DnaB-binding domain.</text>
</comment>
<dbReference type="GO" id="GO:0003899">
    <property type="term" value="F:DNA-directed RNA polymerase activity"/>
    <property type="evidence" value="ECO:0007669"/>
    <property type="project" value="UniProtKB-UniRule"/>
</dbReference>
<dbReference type="AlphaFoldDB" id="A6GG54"/>
<keyword evidence="5 12" id="KW-0235">DNA replication</keyword>
<keyword evidence="3 12" id="KW-0808">Transferase</keyword>
<dbReference type="SMART" id="SM00400">
    <property type="entry name" value="ZnF_CHCC"/>
    <property type="match status" value="1"/>
</dbReference>
<dbReference type="EMBL" id="ABCS01000102">
    <property type="protein sequence ID" value="EDM75123.1"/>
    <property type="molecule type" value="Genomic_DNA"/>
</dbReference>
<keyword evidence="7 12" id="KW-0863">Zinc-finger</keyword>
<comment type="catalytic activity">
    <reaction evidence="12">
        <text>ssDNA + n NTP = ssDNA/pppN(pN)n-1 hybrid + (n-1) diphosphate.</text>
        <dbReference type="EC" id="2.7.7.101"/>
    </reaction>
</comment>
<keyword evidence="10 12" id="KW-0238">DNA-binding</keyword>
<feature type="compositionally biased region" description="Low complexity" evidence="13">
    <location>
        <begin position="613"/>
        <end position="627"/>
    </location>
</feature>
<feature type="compositionally biased region" description="Low complexity" evidence="13">
    <location>
        <begin position="591"/>
        <end position="602"/>
    </location>
</feature>
<evidence type="ECO:0000256" key="3">
    <source>
        <dbReference type="ARBA" id="ARBA00022679"/>
    </source>
</evidence>
<evidence type="ECO:0000256" key="10">
    <source>
        <dbReference type="ARBA" id="ARBA00023125"/>
    </source>
</evidence>
<dbReference type="Pfam" id="PF08275">
    <property type="entry name" value="DNAG_N"/>
    <property type="match status" value="1"/>
</dbReference>
<dbReference type="InterPro" id="IPR002694">
    <property type="entry name" value="Znf_CHC2"/>
</dbReference>
<keyword evidence="4 12" id="KW-0548">Nucleotidyltransferase</keyword>
<dbReference type="EC" id="2.7.7.101" evidence="12"/>
<keyword evidence="6 12" id="KW-0479">Metal-binding</keyword>
<protein>
    <recommendedName>
        <fullName evidence="12">DNA primase</fullName>
        <ecNumber evidence="12">2.7.7.101</ecNumber>
    </recommendedName>
</protein>
<dbReference type="FunFam" id="3.90.580.10:FF:000001">
    <property type="entry name" value="DNA primase"/>
    <property type="match status" value="1"/>
</dbReference>
<keyword evidence="11 12" id="KW-0804">Transcription</keyword>
<dbReference type="STRING" id="391625.PPSIR1_30878"/>
<feature type="region of interest" description="Disordered" evidence="13">
    <location>
        <begin position="443"/>
        <end position="642"/>
    </location>
</feature>
<evidence type="ECO:0000256" key="6">
    <source>
        <dbReference type="ARBA" id="ARBA00022723"/>
    </source>
</evidence>
<organism evidence="15 16">
    <name type="scientific">Plesiocystis pacifica SIR-1</name>
    <dbReference type="NCBI Taxonomy" id="391625"/>
    <lineage>
        <taxon>Bacteria</taxon>
        <taxon>Pseudomonadati</taxon>
        <taxon>Myxococcota</taxon>
        <taxon>Polyangia</taxon>
        <taxon>Nannocystales</taxon>
        <taxon>Nannocystaceae</taxon>
        <taxon>Plesiocystis</taxon>
    </lineage>
</organism>
<feature type="compositionally biased region" description="Basic and acidic residues" evidence="13">
    <location>
        <begin position="474"/>
        <end position="485"/>
    </location>
</feature>
<keyword evidence="8 12" id="KW-0862">Zinc</keyword>
<dbReference type="InterPro" id="IPR037068">
    <property type="entry name" value="DNA_primase_core_N_sf"/>
</dbReference>
<dbReference type="Proteomes" id="UP000005801">
    <property type="component" value="Unassembled WGS sequence"/>
</dbReference>
<dbReference type="InterPro" id="IPR019475">
    <property type="entry name" value="DNA_primase_DnaB-bd"/>
</dbReference>
<proteinExistence type="inferred from homology"/>
<dbReference type="GO" id="GO:1990077">
    <property type="term" value="C:primosome complex"/>
    <property type="evidence" value="ECO:0007669"/>
    <property type="project" value="UniProtKB-KW"/>
</dbReference>
<evidence type="ECO:0000313" key="16">
    <source>
        <dbReference type="Proteomes" id="UP000005801"/>
    </source>
</evidence>
<evidence type="ECO:0000259" key="14">
    <source>
        <dbReference type="PROSITE" id="PS50880"/>
    </source>
</evidence>
<dbReference type="InterPro" id="IPR034151">
    <property type="entry name" value="TOPRIM_DnaG_bac"/>
</dbReference>
<evidence type="ECO:0000256" key="5">
    <source>
        <dbReference type="ARBA" id="ARBA00022705"/>
    </source>
</evidence>
<dbReference type="GO" id="GO:0008270">
    <property type="term" value="F:zinc ion binding"/>
    <property type="evidence" value="ECO:0007669"/>
    <property type="project" value="UniProtKB-UniRule"/>
</dbReference>
<keyword evidence="16" id="KW-1185">Reference proteome</keyword>
<dbReference type="GO" id="GO:0006269">
    <property type="term" value="P:DNA replication, synthesis of primer"/>
    <property type="evidence" value="ECO:0007669"/>
    <property type="project" value="UniProtKB-UniRule"/>
</dbReference>
<comment type="caution">
    <text evidence="15">The sequence shown here is derived from an EMBL/GenBank/DDBJ whole genome shotgun (WGS) entry which is preliminary data.</text>
</comment>
<dbReference type="eggNOG" id="COG0358">
    <property type="taxonomic scope" value="Bacteria"/>
</dbReference>
<keyword evidence="2 12" id="KW-0639">Primosome</keyword>
<evidence type="ECO:0000256" key="11">
    <source>
        <dbReference type="ARBA" id="ARBA00023163"/>
    </source>
</evidence>
<dbReference type="Gene3D" id="3.40.1360.10">
    <property type="match status" value="1"/>
</dbReference>
<evidence type="ECO:0000256" key="8">
    <source>
        <dbReference type="ARBA" id="ARBA00022833"/>
    </source>
</evidence>
<keyword evidence="9" id="KW-0460">Magnesium</keyword>
<evidence type="ECO:0000313" key="15">
    <source>
        <dbReference type="EMBL" id="EDM75123.1"/>
    </source>
</evidence>
<feature type="compositionally biased region" description="Gly residues" evidence="13">
    <location>
        <begin position="443"/>
        <end position="452"/>
    </location>
</feature>
<dbReference type="Pfam" id="PF10410">
    <property type="entry name" value="DnaB_bind"/>
    <property type="match status" value="1"/>
</dbReference>
<dbReference type="GO" id="GO:0003677">
    <property type="term" value="F:DNA binding"/>
    <property type="evidence" value="ECO:0007669"/>
    <property type="project" value="UniProtKB-KW"/>
</dbReference>
<name>A6GG54_9BACT</name>
<feature type="compositionally biased region" description="Pro residues" evidence="13">
    <location>
        <begin position="536"/>
        <end position="545"/>
    </location>
</feature>
<dbReference type="PROSITE" id="PS50880">
    <property type="entry name" value="TOPRIM"/>
    <property type="match status" value="1"/>
</dbReference>
<feature type="compositionally biased region" description="Basic residues" evidence="13">
    <location>
        <begin position="486"/>
        <end position="496"/>
    </location>
</feature>
<evidence type="ECO:0000256" key="9">
    <source>
        <dbReference type="ARBA" id="ARBA00022842"/>
    </source>
</evidence>
<comment type="subunit">
    <text evidence="12">Monomer. Interacts with DnaB.</text>
</comment>
<evidence type="ECO:0000256" key="4">
    <source>
        <dbReference type="ARBA" id="ARBA00022695"/>
    </source>
</evidence>
<dbReference type="InterPro" id="IPR006171">
    <property type="entry name" value="TOPRIM_dom"/>
</dbReference>